<feature type="chain" id="PRO_5018070864" evidence="4">
    <location>
        <begin position="41"/>
        <end position="253"/>
    </location>
</feature>
<evidence type="ECO:0000256" key="4">
    <source>
        <dbReference type="SAM" id="SignalP"/>
    </source>
</evidence>
<evidence type="ECO:0000256" key="2">
    <source>
        <dbReference type="ARBA" id="ARBA00023136"/>
    </source>
</evidence>
<protein>
    <submittedName>
        <fullName evidence="6">Secretin and TonB N terminus short domain protein</fullName>
    </submittedName>
</protein>
<organism evidence="6 7">
    <name type="scientific">Janthinobacterium agaricidamnosum</name>
    <dbReference type="NCBI Taxonomy" id="55508"/>
    <lineage>
        <taxon>Bacteria</taxon>
        <taxon>Pseudomonadati</taxon>
        <taxon>Pseudomonadota</taxon>
        <taxon>Betaproteobacteria</taxon>
        <taxon>Burkholderiales</taxon>
        <taxon>Oxalobacteraceae</taxon>
        <taxon>Janthinobacterium</taxon>
    </lineage>
</organism>
<evidence type="ECO:0000313" key="7">
    <source>
        <dbReference type="Proteomes" id="UP000279594"/>
    </source>
</evidence>
<evidence type="ECO:0000256" key="3">
    <source>
        <dbReference type="ARBA" id="ARBA00023237"/>
    </source>
</evidence>
<keyword evidence="2" id="KW-0472">Membrane</keyword>
<dbReference type="AlphaFoldDB" id="A0A3G2EFW9"/>
<reference evidence="6 7" key="1">
    <citation type="submission" date="2018-10" db="EMBL/GenBank/DDBJ databases">
        <title>Effects of UV and annual dynamics of microbial communities in freshwater RAS systems.</title>
        <authorList>
            <person name="Bekkelund A.K."/>
            <person name="Hansen B.R."/>
            <person name="Stokken H."/>
            <person name="Eriksen B.F."/>
            <person name="Kashulin N.A."/>
        </authorList>
    </citation>
    <scope>NUCLEOTIDE SEQUENCE [LARGE SCALE GENOMIC DNA]</scope>
    <source>
        <strain evidence="6 7">BHSEK</strain>
    </source>
</reference>
<dbReference type="GO" id="GO:0019867">
    <property type="term" value="C:outer membrane"/>
    <property type="evidence" value="ECO:0007669"/>
    <property type="project" value="InterPro"/>
</dbReference>
<evidence type="ECO:0000259" key="5">
    <source>
        <dbReference type="SMART" id="SM00965"/>
    </source>
</evidence>
<dbReference type="EMBL" id="CP033019">
    <property type="protein sequence ID" value="AYM78884.1"/>
    <property type="molecule type" value="Genomic_DNA"/>
</dbReference>
<dbReference type="Proteomes" id="UP000279594">
    <property type="component" value="Chromosome"/>
</dbReference>
<dbReference type="SMART" id="SM00965">
    <property type="entry name" value="STN"/>
    <property type="match status" value="1"/>
</dbReference>
<gene>
    <name evidence="6" type="ORF">D9M09_26175</name>
</gene>
<feature type="signal peptide" evidence="4">
    <location>
        <begin position="1"/>
        <end position="40"/>
    </location>
</feature>
<dbReference type="InterPro" id="IPR011662">
    <property type="entry name" value="Secretin/TonB_short_N"/>
</dbReference>
<keyword evidence="1" id="KW-0813">Transport</keyword>
<keyword evidence="4" id="KW-0732">Signal</keyword>
<accession>A0A3G2EFW9</accession>
<sequence>MSRIFRCVPWKMTLSHRRAARGNALSACLLMTLMTLMTFARPAASADGADAGAHSTLRFDLPAQPLDAALVAFGEVTGYSVLVSSQLAAGRVAAPVRGDYTPAEALQRLLAGTQLGARFSGSNAFTLLALADAPAAPAPLPAQAAPAAPPLQGYAVILQRSLTRALCRLHPDAFGRYRLAFQLWLDERGKVRAVHVLEASGVEQRDNAVVQRLRSLLMDGAPPAGLPQPLTILLTPRPDPAADCAPYLPAGAT</sequence>
<name>A0A3G2EFW9_9BURK</name>
<keyword evidence="3" id="KW-0998">Cell outer membrane</keyword>
<dbReference type="Pfam" id="PF07660">
    <property type="entry name" value="STN"/>
    <property type="match status" value="1"/>
</dbReference>
<evidence type="ECO:0000313" key="6">
    <source>
        <dbReference type="EMBL" id="AYM78884.1"/>
    </source>
</evidence>
<dbReference type="SUPFAM" id="SSF74653">
    <property type="entry name" value="TolA/TonB C-terminal domain"/>
    <property type="match status" value="1"/>
</dbReference>
<proteinExistence type="predicted"/>
<dbReference type="Gene3D" id="3.55.50.30">
    <property type="match status" value="1"/>
</dbReference>
<feature type="domain" description="Secretin/TonB short N-terminal" evidence="5">
    <location>
        <begin position="79"/>
        <end position="130"/>
    </location>
</feature>
<evidence type="ECO:0000256" key="1">
    <source>
        <dbReference type="ARBA" id="ARBA00022448"/>
    </source>
</evidence>
<keyword evidence="7" id="KW-1185">Reference proteome</keyword>